<dbReference type="RefSeq" id="WP_272771147.1">
    <property type="nucleotide sequence ID" value="NZ_JAQQLE010000003.1"/>
</dbReference>
<organism evidence="10 11">
    <name type="scientific">Vogesella margarita</name>
    <dbReference type="NCBI Taxonomy" id="2984199"/>
    <lineage>
        <taxon>Bacteria</taxon>
        <taxon>Pseudomonadati</taxon>
        <taxon>Pseudomonadota</taxon>
        <taxon>Betaproteobacteria</taxon>
        <taxon>Neisseriales</taxon>
        <taxon>Chromobacteriaceae</taxon>
        <taxon>Vogesella</taxon>
    </lineage>
</organism>
<evidence type="ECO:0000256" key="2">
    <source>
        <dbReference type="ARBA" id="ARBA00007069"/>
    </source>
</evidence>
<keyword evidence="11" id="KW-1185">Reference proteome</keyword>
<dbReference type="InterPro" id="IPR035906">
    <property type="entry name" value="MetI-like_sf"/>
</dbReference>
<reference evidence="10 11" key="1">
    <citation type="submission" date="2023-01" db="EMBL/GenBank/DDBJ databases">
        <title>Novel species of the genus Vogesella isolated from rivers.</title>
        <authorList>
            <person name="Lu H."/>
        </authorList>
    </citation>
    <scope>NUCLEOTIDE SEQUENCE [LARGE SCALE GENOMIC DNA]</scope>
    <source>
        <strain evidence="10 11">LYT5W</strain>
    </source>
</reference>
<feature type="transmembrane region" description="Helical" evidence="8">
    <location>
        <begin position="110"/>
        <end position="131"/>
    </location>
</feature>
<dbReference type="Pfam" id="PF00528">
    <property type="entry name" value="BPD_transp_1"/>
    <property type="match status" value="1"/>
</dbReference>
<evidence type="ECO:0000256" key="8">
    <source>
        <dbReference type="RuleBase" id="RU363032"/>
    </source>
</evidence>
<keyword evidence="4" id="KW-1003">Cell membrane</keyword>
<name>A0ABT5IMG1_9NEIS</name>
<evidence type="ECO:0000256" key="5">
    <source>
        <dbReference type="ARBA" id="ARBA00022692"/>
    </source>
</evidence>
<gene>
    <name evidence="10" type="ORF">PQU96_04990</name>
</gene>
<dbReference type="EMBL" id="JAQQLE010000003">
    <property type="protein sequence ID" value="MDC7713495.1"/>
    <property type="molecule type" value="Genomic_DNA"/>
</dbReference>
<evidence type="ECO:0000256" key="1">
    <source>
        <dbReference type="ARBA" id="ARBA00004651"/>
    </source>
</evidence>
<dbReference type="SUPFAM" id="SSF161098">
    <property type="entry name" value="MetI-like"/>
    <property type="match status" value="1"/>
</dbReference>
<dbReference type="PANTHER" id="PTHR43848:SF2">
    <property type="entry name" value="PUTRESCINE TRANSPORT SYSTEM PERMEASE PROTEIN POTI"/>
    <property type="match status" value="1"/>
</dbReference>
<proteinExistence type="inferred from homology"/>
<keyword evidence="6 8" id="KW-1133">Transmembrane helix</keyword>
<accession>A0ABT5IMG1</accession>
<feature type="transmembrane region" description="Helical" evidence="8">
    <location>
        <begin position="143"/>
        <end position="162"/>
    </location>
</feature>
<comment type="subcellular location">
    <subcellularLocation>
        <location evidence="1 8">Cell membrane</location>
        <topology evidence="1 8">Multi-pass membrane protein</topology>
    </subcellularLocation>
</comment>
<feature type="transmembrane region" description="Helical" evidence="8">
    <location>
        <begin position="70"/>
        <end position="90"/>
    </location>
</feature>
<dbReference type="InterPro" id="IPR000515">
    <property type="entry name" value="MetI-like"/>
</dbReference>
<evidence type="ECO:0000256" key="7">
    <source>
        <dbReference type="ARBA" id="ARBA00023136"/>
    </source>
</evidence>
<protein>
    <submittedName>
        <fullName evidence="10">ABC transporter permease subunit</fullName>
    </submittedName>
</protein>
<evidence type="ECO:0000313" key="11">
    <source>
        <dbReference type="Proteomes" id="UP001222030"/>
    </source>
</evidence>
<evidence type="ECO:0000259" key="9">
    <source>
        <dbReference type="PROSITE" id="PS50928"/>
    </source>
</evidence>
<dbReference type="InterPro" id="IPR051789">
    <property type="entry name" value="Bact_Polyamine_Transport"/>
</dbReference>
<comment type="similarity">
    <text evidence="2">Belongs to the binding-protein-dependent transport system permease family. CysTW subfamily.</text>
</comment>
<dbReference type="PROSITE" id="PS50928">
    <property type="entry name" value="ABC_TM1"/>
    <property type="match status" value="1"/>
</dbReference>
<feature type="transmembrane region" description="Helical" evidence="8">
    <location>
        <begin position="241"/>
        <end position="264"/>
    </location>
</feature>
<keyword evidence="7 8" id="KW-0472">Membrane</keyword>
<feature type="transmembrane region" description="Helical" evidence="8">
    <location>
        <begin position="14"/>
        <end position="34"/>
    </location>
</feature>
<evidence type="ECO:0000256" key="3">
    <source>
        <dbReference type="ARBA" id="ARBA00022448"/>
    </source>
</evidence>
<sequence>MTNQHKLSPFLKTMLLLGLLFLYIPIVSLVVYSFNDSKLVTVWGGFSTKWYASLFQNEQIISAVELSVQIALASATAAVTLGTIAGFVLARFKRFPGSSLFAGMMTAPMVMPEVITGLSMLLLFISMQQLIGVPAERGFFTIWVGHTTLCMAYVAVVVRSRLLEIDQSLEDAAMDLGARPLKIFFVITLPLVAQAIASGFLLSVTLSLDDLVMTAFLSGPGSTTLPQVIFSKVRLGLNPEINALASITVLVVGVLVIVANYLMLNSQRKRERAMAAAMRESSAG</sequence>
<evidence type="ECO:0000256" key="6">
    <source>
        <dbReference type="ARBA" id="ARBA00022989"/>
    </source>
</evidence>
<dbReference type="PANTHER" id="PTHR43848">
    <property type="entry name" value="PUTRESCINE TRANSPORT SYSTEM PERMEASE PROTEIN POTI"/>
    <property type="match status" value="1"/>
</dbReference>
<feature type="transmembrane region" description="Helical" evidence="8">
    <location>
        <begin position="183"/>
        <end position="208"/>
    </location>
</feature>
<dbReference type="Gene3D" id="1.10.3720.10">
    <property type="entry name" value="MetI-like"/>
    <property type="match status" value="1"/>
</dbReference>
<keyword evidence="3 8" id="KW-0813">Transport</keyword>
<evidence type="ECO:0000256" key="4">
    <source>
        <dbReference type="ARBA" id="ARBA00022475"/>
    </source>
</evidence>
<feature type="domain" description="ABC transmembrane type-1" evidence="9">
    <location>
        <begin position="64"/>
        <end position="263"/>
    </location>
</feature>
<dbReference type="CDD" id="cd06261">
    <property type="entry name" value="TM_PBP2"/>
    <property type="match status" value="1"/>
</dbReference>
<comment type="caution">
    <text evidence="10">The sequence shown here is derived from an EMBL/GenBank/DDBJ whole genome shotgun (WGS) entry which is preliminary data.</text>
</comment>
<keyword evidence="5 8" id="KW-0812">Transmembrane</keyword>
<evidence type="ECO:0000313" key="10">
    <source>
        <dbReference type="EMBL" id="MDC7713495.1"/>
    </source>
</evidence>
<dbReference type="Proteomes" id="UP001222030">
    <property type="component" value="Unassembled WGS sequence"/>
</dbReference>